<evidence type="ECO:0000313" key="2">
    <source>
        <dbReference type="EMBL" id="ANW12283.1"/>
    </source>
</evidence>
<gene>
    <name evidence="2" type="primary">masp1.50</name>
</gene>
<dbReference type="InterPro" id="IPR007703">
    <property type="entry name" value="PIF3"/>
</dbReference>
<protein>
    <submittedName>
        <fullName evidence="2">Pif3</fullName>
    </submittedName>
</protein>
<evidence type="ECO:0000256" key="1">
    <source>
        <dbReference type="SAM" id="Phobius"/>
    </source>
</evidence>
<dbReference type="Pfam" id="PF05006">
    <property type="entry name" value="PIF3"/>
    <property type="match status" value="1"/>
</dbReference>
<keyword evidence="1" id="KW-0812">Transmembrane</keyword>
<keyword evidence="1" id="KW-1133">Transmembrane helix</keyword>
<sequence length="212" mass="23696">MSFDDFNHTFVGLMVLIVALCIVCFYVVSTANRLVQDHVDRKRRYNLSDRLNIVFDRNGIVDCSFTRLPCVTDRQCRDNCLATNALSGLMCDEGFCAIRPQTVTGLPAENSIDCDPKLGLFRAFVGFEYMMNQMCISTYRDVIDDAGNPRPYVCDSGVLDIDVTSRQFSADDCTCAAGYTKMIFNQTALARSIPVCVPNALRHVFSTIYDAV</sequence>
<feature type="transmembrane region" description="Helical" evidence="1">
    <location>
        <begin position="12"/>
        <end position="35"/>
    </location>
</feature>
<accession>A0A1B1V5L8</accession>
<name>A0A1B1V5L8_9ABAC</name>
<dbReference type="EMBL" id="KU659593">
    <property type="protein sequence ID" value="ANW12283.1"/>
    <property type="molecule type" value="Genomic_DNA"/>
</dbReference>
<proteinExistence type="predicted"/>
<organism evidence="2">
    <name type="scientific">Malacosoma sp. alphabaculovirus</name>
    <dbReference type="NCBI Taxonomy" id="1881632"/>
    <lineage>
        <taxon>Viruses</taxon>
        <taxon>Viruses incertae sedis</taxon>
        <taxon>Naldaviricetes</taxon>
        <taxon>Lefavirales</taxon>
        <taxon>Baculoviridae</taxon>
        <taxon>Alphabaculovirus</taxon>
    </lineage>
</organism>
<keyword evidence="1" id="KW-0472">Membrane</keyword>
<reference evidence="2" key="1">
    <citation type="submission" date="2016-01" db="EMBL/GenBank/DDBJ databases">
        <authorList>
            <person name="Oliw E.H."/>
        </authorList>
    </citation>
    <scope>NUCLEOTIDE SEQUENCE</scope>
    <source>
        <strain evidence="2">164</strain>
    </source>
</reference>